<evidence type="ECO:0000313" key="1">
    <source>
        <dbReference type="EMBL" id="RHK08465.1"/>
    </source>
</evidence>
<sequence length="73" mass="8070">MIHEINASAIIACLAAQSKGNKVKISVKKVIEIGCKLEKKHPSVFVDTDRYAFHSFVSINTKAITIRESDIVI</sequence>
<accession>A0A3R6J3I4</accession>
<proteinExistence type="predicted"/>
<reference evidence="1 2" key="1">
    <citation type="submission" date="2018-08" db="EMBL/GenBank/DDBJ databases">
        <title>A genome reference for cultivated species of the human gut microbiota.</title>
        <authorList>
            <person name="Zou Y."/>
            <person name="Xue W."/>
            <person name="Luo G."/>
        </authorList>
    </citation>
    <scope>NUCLEOTIDE SEQUENCE [LARGE SCALE GENOMIC DNA]</scope>
    <source>
        <strain evidence="1 2">AF46-2NS</strain>
    </source>
</reference>
<feature type="non-terminal residue" evidence="1">
    <location>
        <position position="73"/>
    </location>
</feature>
<gene>
    <name evidence="1" type="ORF">DW079_13090</name>
</gene>
<dbReference type="EMBL" id="QRNB01000093">
    <property type="protein sequence ID" value="RHK08465.1"/>
    <property type="molecule type" value="Genomic_DNA"/>
</dbReference>
<organism evidence="1 2">
    <name type="scientific">Segatella copri</name>
    <dbReference type="NCBI Taxonomy" id="165179"/>
    <lineage>
        <taxon>Bacteria</taxon>
        <taxon>Pseudomonadati</taxon>
        <taxon>Bacteroidota</taxon>
        <taxon>Bacteroidia</taxon>
        <taxon>Bacteroidales</taxon>
        <taxon>Prevotellaceae</taxon>
        <taxon>Segatella</taxon>
    </lineage>
</organism>
<evidence type="ECO:0000313" key="2">
    <source>
        <dbReference type="Proteomes" id="UP000286211"/>
    </source>
</evidence>
<protein>
    <submittedName>
        <fullName evidence="1">Uncharacterized protein</fullName>
    </submittedName>
</protein>
<dbReference type="Proteomes" id="UP000286211">
    <property type="component" value="Unassembled WGS sequence"/>
</dbReference>
<comment type="caution">
    <text evidence="1">The sequence shown here is derived from an EMBL/GenBank/DDBJ whole genome shotgun (WGS) entry which is preliminary data.</text>
</comment>
<dbReference type="AlphaFoldDB" id="A0A3R6J3I4"/>
<name>A0A3R6J3I4_9BACT</name>